<proteinExistence type="predicted"/>
<comment type="caution">
    <text evidence="1">The sequence shown here is derived from an EMBL/GenBank/DDBJ whole genome shotgun (WGS) entry which is preliminary data.</text>
</comment>
<gene>
    <name evidence="1" type="ORF">LCGC14_1422900</name>
</gene>
<reference evidence="1" key="1">
    <citation type="journal article" date="2015" name="Nature">
        <title>Complex archaea that bridge the gap between prokaryotes and eukaryotes.</title>
        <authorList>
            <person name="Spang A."/>
            <person name="Saw J.H."/>
            <person name="Jorgensen S.L."/>
            <person name="Zaremba-Niedzwiedzka K."/>
            <person name="Martijn J."/>
            <person name="Lind A.E."/>
            <person name="van Eijk R."/>
            <person name="Schleper C."/>
            <person name="Guy L."/>
            <person name="Ettema T.J."/>
        </authorList>
    </citation>
    <scope>NUCLEOTIDE SEQUENCE</scope>
</reference>
<evidence type="ECO:0000313" key="1">
    <source>
        <dbReference type="EMBL" id="KKM72193.1"/>
    </source>
</evidence>
<evidence type="ECO:0008006" key="2">
    <source>
        <dbReference type="Google" id="ProtNLM"/>
    </source>
</evidence>
<accession>A0A0F9JRB2</accession>
<dbReference type="EMBL" id="LAZR01009515">
    <property type="protein sequence ID" value="KKM72193.1"/>
    <property type="molecule type" value="Genomic_DNA"/>
</dbReference>
<organism evidence="1">
    <name type="scientific">marine sediment metagenome</name>
    <dbReference type="NCBI Taxonomy" id="412755"/>
    <lineage>
        <taxon>unclassified sequences</taxon>
        <taxon>metagenomes</taxon>
        <taxon>ecological metagenomes</taxon>
    </lineage>
</organism>
<dbReference type="Gene3D" id="1.10.10.10">
    <property type="entry name" value="Winged helix-like DNA-binding domain superfamily/Winged helix DNA-binding domain"/>
    <property type="match status" value="1"/>
</dbReference>
<dbReference type="SUPFAM" id="SSF88659">
    <property type="entry name" value="Sigma3 and sigma4 domains of RNA polymerase sigma factors"/>
    <property type="match status" value="1"/>
</dbReference>
<dbReference type="InterPro" id="IPR036388">
    <property type="entry name" value="WH-like_DNA-bd_sf"/>
</dbReference>
<name>A0A0F9JRB2_9ZZZZ</name>
<sequence>MARVRKLRIRGYGGEKRPIKTYRDWVDEYGNVTVPPKHEWDGCQPWSQAPVSALEDDYIEALEGLTPKLKGRQKQIVELLREGVLNQAEMARRLGIARENVVIHLRRIAKKILKSVSGSVF</sequence>
<dbReference type="InterPro" id="IPR013324">
    <property type="entry name" value="RNA_pol_sigma_r3/r4-like"/>
</dbReference>
<dbReference type="AlphaFoldDB" id="A0A0F9JRB2"/>
<protein>
    <recommendedName>
        <fullName evidence="2">HTH luxR-type domain-containing protein</fullName>
    </recommendedName>
</protein>